<evidence type="ECO:0000313" key="2">
    <source>
        <dbReference type="Proteomes" id="UP000594603"/>
    </source>
</evidence>
<protein>
    <submittedName>
        <fullName evidence="1">Sensor histidine kinase</fullName>
    </submittedName>
</protein>
<dbReference type="Proteomes" id="UP000594603">
    <property type="component" value="Chromosome"/>
</dbReference>
<reference evidence="1" key="1">
    <citation type="submission" date="2020-04" db="EMBL/GenBank/DDBJ databases">
        <title>A novel bacterium ('Candidatus Sarcina troglodytae' sp. nov.) linked to a protracted, uniformly lethal epizootic among sanctuary western chimpanzees (Pan troglodytes verus) in Sierra Leone.</title>
        <authorList>
            <person name="Owens L.A."/>
            <person name="Colitti B."/>
            <person name="Hirji I."/>
            <person name="Pizaro A."/>
            <person name="Jaffe J.E."/>
            <person name="Moittie S."/>
            <person name="Bishop-Lilly K.A."/>
            <person name="Estrella L.A."/>
            <person name="Voegtly L.J."/>
            <person name="Kuhn J.H."/>
            <person name="Suen G."/>
            <person name="Deblois C.L."/>
            <person name="Dunn C."/>
            <person name="Juan-Salles C."/>
            <person name="Goldberg T.L."/>
        </authorList>
    </citation>
    <scope>NUCLEOTIDE SEQUENCE</scope>
    <source>
        <strain evidence="1">JB2</strain>
    </source>
</reference>
<accession>A0ACD1BCG1</accession>
<dbReference type="EMBL" id="CP051754">
    <property type="protein sequence ID" value="QPJ85095.1"/>
    <property type="molecule type" value="Genomic_DNA"/>
</dbReference>
<evidence type="ECO:0000313" key="1">
    <source>
        <dbReference type="EMBL" id="QPJ85095.1"/>
    </source>
</evidence>
<organism evidence="1 2">
    <name type="scientific">Candidatus Sarcina troglodytae</name>
    <dbReference type="NCBI Taxonomy" id="2726954"/>
    <lineage>
        <taxon>Bacteria</taxon>
        <taxon>Bacillati</taxon>
        <taxon>Bacillota</taxon>
        <taxon>Clostridia</taxon>
        <taxon>Eubacteriales</taxon>
        <taxon>Clostridiaceae</taxon>
        <taxon>Sarcina</taxon>
    </lineage>
</organism>
<keyword evidence="2" id="KW-1185">Reference proteome</keyword>
<proteinExistence type="predicted"/>
<gene>
    <name evidence="1" type="ORF">HH195_03865</name>
</gene>
<sequence>MNRLNHTFILRAILLLVIALNVYSKLNKNNFFFYLFIIFILILNEFFRYSLINKKSIMKSKNNINKITIFVSLILSLVILSYLSYYHLSITFYIFFILFESFYFKGVLKIILFIINYLSYITPLALSNTYIDNSFLFNIYNKTISRGFIINIVESSISYFSYFIIVMLIKKVRKNKKNIYILNQELKEQNLKLKEYSKKIEELTISKERNRVAQELHDSLGHYLMAISMHIDVLDKTLDISPEKSKNILSKTKIIVDNSIDELRSTVYSLKKNNINIISSVNSLTENLSISNNISFNVNISNDIENVSLLIKDALYKTIKESITNGVKHGKASQFIIDLFIKDNIIYLSILNNGIKPDNIIKSNGLNGMEDRLRVLNGKLNVENTLDGFKVSCTIPLIK</sequence>
<keyword evidence="1" id="KW-0808">Transferase</keyword>
<keyword evidence="1" id="KW-0418">Kinase</keyword>
<name>A0ACD1BCG1_9CLOT</name>